<comment type="caution">
    <text evidence="2">The sequence shown here is derived from an EMBL/GenBank/DDBJ whole genome shotgun (WGS) entry which is preliminary data.</text>
</comment>
<dbReference type="RefSeq" id="WP_146900396.1">
    <property type="nucleotide sequence ID" value="NZ_BAAARM010000001.1"/>
</dbReference>
<proteinExistence type="predicted"/>
<dbReference type="AlphaFoldDB" id="A0A512D9I5"/>
<protein>
    <submittedName>
        <fullName evidence="2">Uncharacterized protein</fullName>
    </submittedName>
</protein>
<dbReference type="EMBL" id="BJYY01000002">
    <property type="protein sequence ID" value="GEO33111.1"/>
    <property type="molecule type" value="Genomic_DNA"/>
</dbReference>
<name>A0A512D9I5_9CELL</name>
<keyword evidence="3" id="KW-1185">Reference proteome</keyword>
<sequence>MTVRLLGVPLGVRARALEHDQDLLRELALVRVSAETSGTTAAPERLLDLADELRTTYGALVAGPSAAMDEAQETGQESMDVSLTVPTVLRPFLHRVTAALEEVEEFARDGRYLLTLTAPPDVAAYRRWIFGEFDRQIAGGEPIPWSQAPAADDRTLGRVR</sequence>
<gene>
    <name evidence="2" type="ORF">CAE01nite_08360</name>
</gene>
<reference evidence="2 3" key="1">
    <citation type="submission" date="2019-07" db="EMBL/GenBank/DDBJ databases">
        <title>Whole genome shotgun sequence of Cellulomonas aerilata NBRC 106308.</title>
        <authorList>
            <person name="Hosoyama A."/>
            <person name="Uohara A."/>
            <person name="Ohji S."/>
            <person name="Ichikawa N."/>
        </authorList>
    </citation>
    <scope>NUCLEOTIDE SEQUENCE [LARGE SCALE GENOMIC DNA]</scope>
    <source>
        <strain evidence="2 3">NBRC 106308</strain>
    </source>
</reference>
<organism evidence="2 3">
    <name type="scientific">Cellulomonas aerilata</name>
    <dbReference type="NCBI Taxonomy" id="515326"/>
    <lineage>
        <taxon>Bacteria</taxon>
        <taxon>Bacillati</taxon>
        <taxon>Actinomycetota</taxon>
        <taxon>Actinomycetes</taxon>
        <taxon>Micrococcales</taxon>
        <taxon>Cellulomonadaceae</taxon>
        <taxon>Cellulomonas</taxon>
    </lineage>
</organism>
<feature type="compositionally biased region" description="Basic and acidic residues" evidence="1">
    <location>
        <begin position="151"/>
        <end position="160"/>
    </location>
</feature>
<accession>A0A512D9I5</accession>
<evidence type="ECO:0000313" key="3">
    <source>
        <dbReference type="Proteomes" id="UP000321181"/>
    </source>
</evidence>
<evidence type="ECO:0000256" key="1">
    <source>
        <dbReference type="SAM" id="MobiDB-lite"/>
    </source>
</evidence>
<dbReference type="OrthoDB" id="5194002at2"/>
<dbReference type="Proteomes" id="UP000321181">
    <property type="component" value="Unassembled WGS sequence"/>
</dbReference>
<feature type="region of interest" description="Disordered" evidence="1">
    <location>
        <begin position="141"/>
        <end position="160"/>
    </location>
</feature>
<evidence type="ECO:0000313" key="2">
    <source>
        <dbReference type="EMBL" id="GEO33111.1"/>
    </source>
</evidence>